<dbReference type="OrthoDB" id="2537141at2759"/>
<dbReference type="EMBL" id="KB446547">
    <property type="protein sequence ID" value="EME38232.1"/>
    <property type="molecule type" value="Genomic_DNA"/>
</dbReference>
<dbReference type="STRING" id="675120.N1PBF8"/>
<evidence type="ECO:0000313" key="2">
    <source>
        <dbReference type="EMBL" id="EME38232.1"/>
    </source>
</evidence>
<keyword evidence="3" id="KW-1185">Reference proteome</keyword>
<feature type="region of interest" description="Disordered" evidence="1">
    <location>
        <begin position="1"/>
        <end position="163"/>
    </location>
</feature>
<feature type="compositionally biased region" description="Basic and acidic residues" evidence="1">
    <location>
        <begin position="224"/>
        <end position="248"/>
    </location>
</feature>
<feature type="compositionally biased region" description="Basic and acidic residues" evidence="1">
    <location>
        <begin position="100"/>
        <end position="131"/>
    </location>
</feature>
<feature type="compositionally biased region" description="Basic residues" evidence="1">
    <location>
        <begin position="56"/>
        <end position="67"/>
    </location>
</feature>
<evidence type="ECO:0000313" key="3">
    <source>
        <dbReference type="Proteomes" id="UP000016933"/>
    </source>
</evidence>
<dbReference type="Proteomes" id="UP000016933">
    <property type="component" value="Unassembled WGS sequence"/>
</dbReference>
<evidence type="ECO:0000256" key="1">
    <source>
        <dbReference type="SAM" id="MobiDB-lite"/>
    </source>
</evidence>
<feature type="region of interest" description="Disordered" evidence="1">
    <location>
        <begin position="316"/>
        <end position="337"/>
    </location>
</feature>
<proteinExistence type="predicted"/>
<dbReference type="HOGENOM" id="CLU_706221_0_0_1"/>
<dbReference type="eggNOG" id="ENOG502SG1I">
    <property type="taxonomic scope" value="Eukaryota"/>
</dbReference>
<sequence>MDVRAWLQNTADREPPDERDKAGSPEHLRPERYTAEAHTHVQQGKRKRASSESVLARRRPSRGRHGGHGRERAAPDDSSSHRVRSAHDGTASSRSSCSVSRRESSPDRRFNTTFERRARHKTKEDCHEPTTKKRRKKHESREDHKFKSKSMPRKSHRRGDGVRTAGLVTNFQLKDRPKNHRLTLRPADASAGIFKHGRAGAPITGKGSGLPDLVFNEMRFLQRPREHQDEIHRDHPEKARSERTDKQQEGNYSTHFAKQHTEGAQQPEQQGLVAVLDQHCELRPQENREAAASQQRRGGPIVEAAGVLPDNAFLGFGSRGSNQDLKNANRRSNTCYT</sequence>
<protein>
    <submittedName>
        <fullName evidence="2">Uncharacterized protein</fullName>
    </submittedName>
</protein>
<reference evidence="3" key="1">
    <citation type="journal article" date="2012" name="PLoS Genet.">
        <title>The genomes of the fungal plant pathogens Cladosporium fulvum and Dothistroma septosporum reveal adaptation to different hosts and lifestyles but also signatures of common ancestry.</title>
        <authorList>
            <person name="de Wit P.J.G.M."/>
            <person name="van der Burgt A."/>
            <person name="Oekmen B."/>
            <person name="Stergiopoulos I."/>
            <person name="Abd-Elsalam K.A."/>
            <person name="Aerts A.L."/>
            <person name="Bahkali A.H."/>
            <person name="Beenen H.G."/>
            <person name="Chettri P."/>
            <person name="Cox M.P."/>
            <person name="Datema E."/>
            <person name="de Vries R.P."/>
            <person name="Dhillon B."/>
            <person name="Ganley A.R."/>
            <person name="Griffiths S.A."/>
            <person name="Guo Y."/>
            <person name="Hamelin R.C."/>
            <person name="Henrissat B."/>
            <person name="Kabir M.S."/>
            <person name="Jashni M.K."/>
            <person name="Kema G."/>
            <person name="Klaubauf S."/>
            <person name="Lapidus A."/>
            <person name="Levasseur A."/>
            <person name="Lindquist E."/>
            <person name="Mehrabi R."/>
            <person name="Ohm R.A."/>
            <person name="Owen T.J."/>
            <person name="Salamov A."/>
            <person name="Schwelm A."/>
            <person name="Schijlen E."/>
            <person name="Sun H."/>
            <person name="van den Burg H.A."/>
            <person name="van Ham R.C.H.J."/>
            <person name="Zhang S."/>
            <person name="Goodwin S.B."/>
            <person name="Grigoriev I.V."/>
            <person name="Collemare J."/>
            <person name="Bradshaw R.E."/>
        </authorList>
    </citation>
    <scope>NUCLEOTIDE SEQUENCE [LARGE SCALE GENOMIC DNA]</scope>
    <source>
        <strain evidence="3">NZE10 / CBS 128990</strain>
    </source>
</reference>
<organism evidence="2 3">
    <name type="scientific">Dothistroma septosporum (strain NZE10 / CBS 128990)</name>
    <name type="common">Red band needle blight fungus</name>
    <name type="synonym">Mycosphaerella pini</name>
    <dbReference type="NCBI Taxonomy" id="675120"/>
    <lineage>
        <taxon>Eukaryota</taxon>
        <taxon>Fungi</taxon>
        <taxon>Dikarya</taxon>
        <taxon>Ascomycota</taxon>
        <taxon>Pezizomycotina</taxon>
        <taxon>Dothideomycetes</taxon>
        <taxon>Dothideomycetidae</taxon>
        <taxon>Mycosphaerellales</taxon>
        <taxon>Mycosphaerellaceae</taxon>
        <taxon>Dothistroma</taxon>
    </lineage>
</organism>
<feature type="region of interest" description="Disordered" evidence="1">
    <location>
        <begin position="224"/>
        <end position="251"/>
    </location>
</feature>
<feature type="compositionally biased region" description="Basic and acidic residues" evidence="1">
    <location>
        <begin position="68"/>
        <end position="80"/>
    </location>
</feature>
<name>N1PBF8_DOTSN</name>
<dbReference type="AlphaFoldDB" id="N1PBF8"/>
<feature type="compositionally biased region" description="Basic and acidic residues" evidence="1">
    <location>
        <begin position="11"/>
        <end position="39"/>
    </location>
</feature>
<feature type="compositionally biased region" description="Polar residues" evidence="1">
    <location>
        <begin position="319"/>
        <end position="337"/>
    </location>
</feature>
<gene>
    <name evidence="2" type="ORF">DOTSEDRAFT_104518</name>
</gene>
<feature type="compositionally biased region" description="Basic residues" evidence="1">
    <location>
        <begin position="146"/>
        <end position="157"/>
    </location>
</feature>
<feature type="non-terminal residue" evidence="2">
    <location>
        <position position="337"/>
    </location>
</feature>
<reference evidence="2 3" key="2">
    <citation type="journal article" date="2012" name="PLoS Pathog.">
        <title>Diverse lifestyles and strategies of plant pathogenesis encoded in the genomes of eighteen Dothideomycetes fungi.</title>
        <authorList>
            <person name="Ohm R.A."/>
            <person name="Feau N."/>
            <person name="Henrissat B."/>
            <person name="Schoch C.L."/>
            <person name="Horwitz B.A."/>
            <person name="Barry K.W."/>
            <person name="Condon B.J."/>
            <person name="Copeland A.C."/>
            <person name="Dhillon B."/>
            <person name="Glaser F."/>
            <person name="Hesse C.N."/>
            <person name="Kosti I."/>
            <person name="LaButti K."/>
            <person name="Lindquist E.A."/>
            <person name="Lucas S."/>
            <person name="Salamov A.A."/>
            <person name="Bradshaw R.E."/>
            <person name="Ciuffetti L."/>
            <person name="Hamelin R.C."/>
            <person name="Kema G.H.J."/>
            <person name="Lawrence C."/>
            <person name="Scott J.A."/>
            <person name="Spatafora J.W."/>
            <person name="Turgeon B.G."/>
            <person name="de Wit P.J.G.M."/>
            <person name="Zhong S."/>
            <person name="Goodwin S.B."/>
            <person name="Grigoriev I.V."/>
        </authorList>
    </citation>
    <scope>NUCLEOTIDE SEQUENCE [LARGE SCALE GENOMIC DNA]</scope>
    <source>
        <strain evidence="3">NZE10 / CBS 128990</strain>
    </source>
</reference>
<accession>N1PBF8</accession>